<dbReference type="GeneID" id="90983990"/>
<evidence type="ECO:0000313" key="2">
    <source>
        <dbReference type="Proteomes" id="UP000027665"/>
    </source>
</evidence>
<dbReference type="EMBL" id="JMKI01000037">
    <property type="protein sequence ID" value="KEJ91701.1"/>
    <property type="molecule type" value="Genomic_DNA"/>
</dbReference>
<accession>A0A073IQD7</accession>
<dbReference type="OrthoDB" id="1454657at2"/>
<dbReference type="Proteomes" id="UP000027665">
    <property type="component" value="Unassembled WGS sequence"/>
</dbReference>
<keyword evidence="2" id="KW-1185">Reference proteome</keyword>
<proteinExistence type="predicted"/>
<reference evidence="1 2" key="1">
    <citation type="submission" date="2014-04" db="EMBL/GenBank/DDBJ databases">
        <title>Draft Genome Sequence of Synergistes jonesii.</title>
        <authorList>
            <person name="Coil D.A."/>
            <person name="Eisen J.A."/>
            <person name="Holland-Moritz H.E."/>
        </authorList>
    </citation>
    <scope>NUCLEOTIDE SEQUENCE [LARGE SCALE GENOMIC DNA]</scope>
    <source>
        <strain evidence="1 2">78-1</strain>
    </source>
</reference>
<protein>
    <submittedName>
        <fullName evidence="1">Uncharacterized protein</fullName>
    </submittedName>
</protein>
<comment type="caution">
    <text evidence="1">The sequence shown here is derived from an EMBL/GenBank/DDBJ whole genome shotgun (WGS) entry which is preliminary data.</text>
</comment>
<sequence length="161" mass="18056">MSSAEKVATKKRKQKEHYKCQKVSTEEIKQGLTVNSGFESLTAVWLGELKTAQKKAQYELLGKPFDNEKDKVTISRQAISKRIQMSETLKKHKEDIDESVLDLAEKHLIKLVLADDLGAICFLLKCKGKKRGYIERQEITGADGSSLSPVELNIAFTDKGD</sequence>
<dbReference type="AlphaFoldDB" id="A0A073IQD7"/>
<name>A0A073IQD7_9BACT</name>
<dbReference type="STRING" id="2754.EH55_06910"/>
<gene>
    <name evidence="1" type="ORF">EH55_06910</name>
</gene>
<evidence type="ECO:0000313" key="1">
    <source>
        <dbReference type="EMBL" id="KEJ91701.1"/>
    </source>
</evidence>
<organism evidence="1 2">
    <name type="scientific">Synergistes jonesii</name>
    <dbReference type="NCBI Taxonomy" id="2754"/>
    <lineage>
        <taxon>Bacteria</taxon>
        <taxon>Thermotogati</taxon>
        <taxon>Synergistota</taxon>
        <taxon>Synergistia</taxon>
        <taxon>Synergistales</taxon>
        <taxon>Synergistaceae</taxon>
        <taxon>Synergistes</taxon>
    </lineage>
</organism>
<dbReference type="RefSeq" id="WP_037976975.1">
    <property type="nucleotide sequence ID" value="NZ_JAXDSK010000062.1"/>
</dbReference>